<dbReference type="SUPFAM" id="SSF116726">
    <property type="entry name" value="TrkA C-terminal domain-like"/>
    <property type="match status" value="2"/>
</dbReference>
<evidence type="ECO:0000256" key="5">
    <source>
        <dbReference type="ARBA" id="ARBA00022989"/>
    </source>
</evidence>
<feature type="domain" description="RCK C-terminal" evidence="8">
    <location>
        <begin position="212"/>
        <end position="297"/>
    </location>
</feature>
<dbReference type="PROSITE" id="PS01271">
    <property type="entry name" value="NA_SULFATE"/>
    <property type="match status" value="1"/>
</dbReference>
<dbReference type="GO" id="GO:0006813">
    <property type="term" value="P:potassium ion transport"/>
    <property type="evidence" value="ECO:0007669"/>
    <property type="project" value="InterPro"/>
</dbReference>
<feature type="transmembrane region" description="Helical" evidence="7">
    <location>
        <begin position="144"/>
        <end position="166"/>
    </location>
</feature>
<comment type="caution">
    <text evidence="9">The sequence shown here is derived from an EMBL/GenBank/DDBJ whole genome shotgun (WGS) entry which is preliminary data.</text>
</comment>
<dbReference type="InterPro" id="IPR051679">
    <property type="entry name" value="DASS-Related_Transporters"/>
</dbReference>
<feature type="transmembrane region" description="Helical" evidence="7">
    <location>
        <begin position="178"/>
        <end position="206"/>
    </location>
</feature>
<organism evidence="9 10">
    <name type="scientific">Pseudoroseicyclus aestuarii</name>
    <dbReference type="NCBI Taxonomy" id="1795041"/>
    <lineage>
        <taxon>Bacteria</taxon>
        <taxon>Pseudomonadati</taxon>
        <taxon>Pseudomonadota</taxon>
        <taxon>Alphaproteobacteria</taxon>
        <taxon>Rhodobacterales</taxon>
        <taxon>Paracoccaceae</taxon>
        <taxon>Pseudoroseicyclus</taxon>
    </lineage>
</organism>
<dbReference type="Pfam" id="PF03600">
    <property type="entry name" value="CitMHS"/>
    <property type="match status" value="1"/>
</dbReference>
<feature type="transmembrane region" description="Helical" evidence="7">
    <location>
        <begin position="574"/>
        <end position="596"/>
    </location>
</feature>
<dbReference type="Proteomes" id="UP000248311">
    <property type="component" value="Unassembled WGS sequence"/>
</dbReference>
<reference evidence="9 10" key="1">
    <citation type="submission" date="2018-06" db="EMBL/GenBank/DDBJ databases">
        <title>Genomic Encyclopedia of Type Strains, Phase III (KMG-III): the genomes of soil and plant-associated and newly described type strains.</title>
        <authorList>
            <person name="Whitman W."/>
        </authorList>
    </citation>
    <scope>NUCLEOTIDE SEQUENCE [LARGE SCALE GENOMIC DNA]</scope>
    <source>
        <strain evidence="9 10">CECT 9025</strain>
    </source>
</reference>
<comment type="subcellular location">
    <subcellularLocation>
        <location evidence="1">Membrane</location>
        <topology evidence="1">Multi-pass membrane protein</topology>
    </subcellularLocation>
</comment>
<dbReference type="PANTHER" id="PTHR43652">
    <property type="entry name" value="BASIC AMINO ACID ANTIPORTER YFCC-RELATED"/>
    <property type="match status" value="1"/>
</dbReference>
<feature type="transmembrane region" description="Helical" evidence="7">
    <location>
        <begin position="56"/>
        <end position="76"/>
    </location>
</feature>
<gene>
    <name evidence="9" type="ORF">DFP88_10216</name>
</gene>
<feature type="transmembrane region" description="Helical" evidence="7">
    <location>
        <begin position="406"/>
        <end position="435"/>
    </location>
</feature>
<dbReference type="EMBL" id="QJTE01000002">
    <property type="protein sequence ID" value="PYE84222.1"/>
    <property type="molecule type" value="Genomic_DNA"/>
</dbReference>
<dbReference type="RefSeq" id="WP_245904697.1">
    <property type="nucleotide sequence ID" value="NZ_QJTE01000002.1"/>
</dbReference>
<dbReference type="PROSITE" id="PS51202">
    <property type="entry name" value="RCK_C"/>
    <property type="match status" value="2"/>
</dbReference>
<evidence type="ECO:0000256" key="2">
    <source>
        <dbReference type="ARBA" id="ARBA00022448"/>
    </source>
</evidence>
<keyword evidence="10" id="KW-1185">Reference proteome</keyword>
<feature type="transmembrane region" description="Helical" evidence="7">
    <location>
        <begin position="97"/>
        <end position="114"/>
    </location>
</feature>
<keyword evidence="5 7" id="KW-1133">Transmembrane helix</keyword>
<feature type="transmembrane region" description="Helical" evidence="7">
    <location>
        <begin position="33"/>
        <end position="50"/>
    </location>
</feature>
<keyword evidence="6 7" id="KW-0472">Membrane</keyword>
<dbReference type="GO" id="GO:0005886">
    <property type="term" value="C:plasma membrane"/>
    <property type="evidence" value="ECO:0007669"/>
    <property type="project" value="TreeGrafter"/>
</dbReference>
<accession>A0A318SRJ2</accession>
<dbReference type="InterPro" id="IPR006037">
    <property type="entry name" value="RCK_C"/>
</dbReference>
<evidence type="ECO:0000313" key="10">
    <source>
        <dbReference type="Proteomes" id="UP000248311"/>
    </source>
</evidence>
<feature type="transmembrane region" description="Helical" evidence="7">
    <location>
        <begin position="535"/>
        <end position="554"/>
    </location>
</feature>
<evidence type="ECO:0000259" key="8">
    <source>
        <dbReference type="PROSITE" id="PS51202"/>
    </source>
</evidence>
<proteinExistence type="predicted"/>
<evidence type="ECO:0000256" key="6">
    <source>
        <dbReference type="ARBA" id="ARBA00023136"/>
    </source>
</evidence>
<feature type="domain" description="RCK C-terminal" evidence="8">
    <location>
        <begin position="303"/>
        <end position="388"/>
    </location>
</feature>
<evidence type="ECO:0000256" key="7">
    <source>
        <dbReference type="SAM" id="Phobius"/>
    </source>
</evidence>
<feature type="transmembrane region" description="Helical" evidence="7">
    <location>
        <begin position="477"/>
        <end position="502"/>
    </location>
</feature>
<dbReference type="AlphaFoldDB" id="A0A318SRJ2"/>
<keyword evidence="3 7" id="KW-0812">Transmembrane</keyword>
<feature type="transmembrane region" description="Helical" evidence="7">
    <location>
        <begin position="447"/>
        <end position="465"/>
    </location>
</feature>
<dbReference type="InterPro" id="IPR031312">
    <property type="entry name" value="Na/sul_symport_CS"/>
</dbReference>
<name>A0A318SRJ2_9RHOB</name>
<dbReference type="Gene3D" id="3.30.70.1450">
    <property type="entry name" value="Regulator of K+ conductance, C-terminal domain"/>
    <property type="match status" value="2"/>
</dbReference>
<dbReference type="InterPro" id="IPR004680">
    <property type="entry name" value="Cit_transptr-like_dom"/>
</dbReference>
<dbReference type="InterPro" id="IPR036721">
    <property type="entry name" value="RCK_C_sf"/>
</dbReference>
<sequence>MPLIPAELQPYVALALLVLLFAAFMFEKYPPEVTAVIAAGVFVVLGLVQQDQILGVFANSAPVTIAAMFVISGALVRTGLLDALAAQAIARAEGHPALAVVVFLGATVIASGFVNNTPVVLVLIPVIIRLARSLGIAETRLLIPLSYAAVLGGTLTLIGSSTNLLVAGVAEAQGLENFSIFSITLPGIVCVLIGGTALGILAPLLLPDRRSRGVTGAEDGERAFLTELRVLEGYRGIGSALGEIADFNRQGIKVTAVRRGRTLSREALAERVVELGDVLVAQATTSEILTLRDLPGIEVGLRRGVGPRNPEDDLTVAEAMVSPAAASGGETVSQLSVGYRYGLRVLGANRPGHVAGPELGSVRLRPADRILLEGTDRGFERLAQGGELVSIGRAPGRAYRRRRAPLALLALVMVVGLAAFGVAPIEVLALLAVAAILAFRCIDSDEAWSSVDAGILVLILSMLVVGQGLQNSGAVELVVGGLAPWLEGLPPIVLLAAVYTLTSILTELVTNNAVAVVVTPVAIALAQQTGLDPRALVVAVMLAASASFATPVGYQTNTLVYGAGDYKFTDFLKIGVLMNVIVGITAILVIPIWFPLQG</sequence>
<keyword evidence="2" id="KW-0813">Transport</keyword>
<evidence type="ECO:0000313" key="9">
    <source>
        <dbReference type="EMBL" id="PYE84222.1"/>
    </source>
</evidence>
<evidence type="ECO:0000256" key="1">
    <source>
        <dbReference type="ARBA" id="ARBA00004141"/>
    </source>
</evidence>
<feature type="transmembrane region" description="Helical" evidence="7">
    <location>
        <begin position="508"/>
        <end position="526"/>
    </location>
</feature>
<keyword evidence="4" id="KW-0677">Repeat</keyword>
<feature type="transmembrane region" description="Helical" evidence="7">
    <location>
        <begin position="6"/>
        <end position="26"/>
    </location>
</feature>
<evidence type="ECO:0000256" key="3">
    <source>
        <dbReference type="ARBA" id="ARBA00022692"/>
    </source>
</evidence>
<dbReference type="GO" id="GO:0008324">
    <property type="term" value="F:monoatomic cation transmembrane transporter activity"/>
    <property type="evidence" value="ECO:0007669"/>
    <property type="project" value="InterPro"/>
</dbReference>
<dbReference type="PANTHER" id="PTHR43652:SF2">
    <property type="entry name" value="BASIC AMINO ACID ANTIPORTER YFCC-RELATED"/>
    <property type="match status" value="1"/>
</dbReference>
<evidence type="ECO:0000256" key="4">
    <source>
        <dbReference type="ARBA" id="ARBA00022737"/>
    </source>
</evidence>
<protein>
    <submittedName>
        <fullName evidence="9">Citrate transporter</fullName>
    </submittedName>
</protein>